<evidence type="ECO:0000256" key="5">
    <source>
        <dbReference type="ARBA" id="ARBA00022989"/>
    </source>
</evidence>
<comment type="similarity">
    <text evidence="2 9">Belongs to the cation transport ATPase (P-type) (TC 3.A.3) family. Type IB subfamily.</text>
</comment>
<sequence>MDVVSVEERPRSSTIAVAYREHGLPGAFARSVRERAFVLGQPPPRSPRSRARASVVHWVDGRTRLAITGLGRSTLRRLSAWVASQPGIIDATPGQRSIVVRWERGEIDARALVDAIAASDPSEWPPTSPNEASNPWVMLVFDSLVLAVARGRLLPTPITALAVALSAVPSAGRTLKAIDERRLSVDLLDLLAIGISISTGQLGTAAFITWLLGVGDFVLGLTTRRARRALTGVMELDVSSAWRLRSDGKTESVSPKKLRVGDRIMCDAGSRVAADGAILSGIVTLDEKALTGESMPRVRRKGEQVMASSVVVEGSAVVEVHRAGHDTTASRIVQILEGAGDKPMSLQRHTEAIADRLVLPTIGLAGASTLLSSELERMTSVLITDFGTGIRVSVPTCVLAGMTRAARDGVLVKGGHFLERLAKTEFIVFDKTGTLTIGTPRIVDTVITPGFDEREVIALAVAAEVRQSHPVAEALRAYAESESIDVPRSGVREQSYTIGQGLVARCGPREVVVGGRRLTKSKGIDLRGAEPVIARHEEESVSSLFISIDGRLAATVGYADTPRPESADVIRALQDGGRRRIVLMSGDASGPAEEVGRRLGVDEVFSELLPQEKAERVSSLRRSGKTVAMVGDGINDAPALALADVGISLTGGTDVALETADVVLLHGSLTMLPEVFALADAAMDVVHLGLGIVIVPNAVAITLGALGLITPGIATVINNGSTVVASLAALAPLLSPRHVLDVSRRRLRGRAS</sequence>
<dbReference type="InterPro" id="IPR001757">
    <property type="entry name" value="P_typ_ATPase"/>
</dbReference>
<evidence type="ECO:0000313" key="11">
    <source>
        <dbReference type="EMBL" id="AKU96562.1"/>
    </source>
</evidence>
<dbReference type="InterPro" id="IPR023214">
    <property type="entry name" value="HAD_sf"/>
</dbReference>
<feature type="transmembrane region" description="Helical" evidence="9">
    <location>
        <begin position="685"/>
        <end position="709"/>
    </location>
</feature>
<dbReference type="SFLD" id="SFLDG00002">
    <property type="entry name" value="C1.7:_P-type_atpase_like"/>
    <property type="match status" value="1"/>
</dbReference>
<dbReference type="Gene3D" id="3.40.1110.10">
    <property type="entry name" value="Calcium-transporting ATPase, cytoplasmic domain N"/>
    <property type="match status" value="1"/>
</dbReference>
<keyword evidence="5 9" id="KW-1133">Transmembrane helix</keyword>
<keyword evidence="3 9" id="KW-0812">Transmembrane</keyword>
<dbReference type="PROSITE" id="PS00154">
    <property type="entry name" value="ATPASE_E1_E2"/>
    <property type="match status" value="1"/>
</dbReference>
<dbReference type="InterPro" id="IPR008250">
    <property type="entry name" value="ATPase_P-typ_transduc_dom_A_sf"/>
</dbReference>
<comment type="subcellular location">
    <subcellularLocation>
        <location evidence="9">Cell membrane</location>
    </subcellularLocation>
    <subcellularLocation>
        <location evidence="1">Membrane</location>
    </subcellularLocation>
</comment>
<evidence type="ECO:0000256" key="6">
    <source>
        <dbReference type="ARBA" id="ARBA00023136"/>
    </source>
</evidence>
<keyword evidence="9" id="KW-0547">Nucleotide-binding</keyword>
<dbReference type="GO" id="GO:0005524">
    <property type="term" value="F:ATP binding"/>
    <property type="evidence" value="ECO:0007669"/>
    <property type="project" value="UniProtKB-UniRule"/>
</dbReference>
<keyword evidence="6 9" id="KW-0472">Membrane</keyword>
<dbReference type="NCBIfam" id="TIGR01494">
    <property type="entry name" value="ATPase_P-type"/>
    <property type="match status" value="1"/>
</dbReference>
<evidence type="ECO:0000256" key="2">
    <source>
        <dbReference type="ARBA" id="ARBA00006024"/>
    </source>
</evidence>
<dbReference type="PATRIC" id="fig|1391654.3.peg.3263"/>
<keyword evidence="4" id="KW-1278">Translocase</keyword>
<evidence type="ECO:0000256" key="4">
    <source>
        <dbReference type="ARBA" id="ARBA00022967"/>
    </source>
</evidence>
<dbReference type="GO" id="GO:0005886">
    <property type="term" value="C:plasma membrane"/>
    <property type="evidence" value="ECO:0007669"/>
    <property type="project" value="UniProtKB-SubCell"/>
</dbReference>
<evidence type="ECO:0000256" key="3">
    <source>
        <dbReference type="ARBA" id="ARBA00022692"/>
    </source>
</evidence>
<evidence type="ECO:0000259" key="10">
    <source>
        <dbReference type="Pfam" id="PF00122"/>
    </source>
</evidence>
<reference evidence="11 12" key="1">
    <citation type="submission" date="2015-08" db="EMBL/GenBank/DDBJ databases">
        <authorList>
            <person name="Babu N.S."/>
            <person name="Beckwith C.J."/>
            <person name="Beseler K.G."/>
            <person name="Brison A."/>
            <person name="Carone J.V."/>
            <person name="Caskin T.P."/>
            <person name="Diamond M."/>
            <person name="Durham M.E."/>
            <person name="Foxe J.M."/>
            <person name="Go M."/>
            <person name="Henderson B.A."/>
            <person name="Jones I.B."/>
            <person name="McGettigan J.A."/>
            <person name="Micheletti S.J."/>
            <person name="Nasrallah M.E."/>
            <person name="Ortiz D."/>
            <person name="Piller C.R."/>
            <person name="Privatt S.R."/>
            <person name="Schneider S.L."/>
            <person name="Sharp S."/>
            <person name="Smith T.C."/>
            <person name="Stanton J.D."/>
            <person name="Ullery H.E."/>
            <person name="Wilson R.J."/>
            <person name="Serrano M.G."/>
            <person name="Buck G."/>
            <person name="Lee V."/>
            <person name="Wang Y."/>
            <person name="Carvalho R."/>
            <person name="Voegtly L."/>
            <person name="Shi R."/>
            <person name="Duckworth R."/>
            <person name="Johnson A."/>
            <person name="Loviza R."/>
            <person name="Walstead R."/>
            <person name="Shah Z."/>
            <person name="Kiflezghi M."/>
            <person name="Wade K."/>
            <person name="Ball S.L."/>
            <person name="Bradley K.W."/>
            <person name="Asai D.J."/>
            <person name="Bowman C.A."/>
            <person name="Russell D.A."/>
            <person name="Pope W.H."/>
            <person name="Jacobs-Sera D."/>
            <person name="Hendrix R.W."/>
            <person name="Hatfull G.F."/>
        </authorList>
    </citation>
    <scope>NUCLEOTIDE SEQUENCE [LARGE SCALE GENOMIC DNA]</scope>
    <source>
        <strain evidence="11 12">DSM 27648</strain>
    </source>
</reference>
<accession>A0A0K1PSR9</accession>
<dbReference type="PROSITE" id="PS01229">
    <property type="entry name" value="COF_2"/>
    <property type="match status" value="1"/>
</dbReference>
<evidence type="ECO:0000256" key="8">
    <source>
        <dbReference type="ARBA" id="ARBA00047308"/>
    </source>
</evidence>
<dbReference type="GO" id="GO:0016463">
    <property type="term" value="F:P-type zinc transporter activity"/>
    <property type="evidence" value="ECO:0007669"/>
    <property type="project" value="UniProtKB-EC"/>
</dbReference>
<keyword evidence="9" id="KW-1003">Cell membrane</keyword>
<gene>
    <name evidence="11" type="ORF">AKJ09_03226</name>
</gene>
<comment type="catalytic activity">
    <reaction evidence="8">
        <text>Zn(2+)(in) + ATP + H2O = Zn(2+)(out) + ADP + phosphate + H(+)</text>
        <dbReference type="Rhea" id="RHEA:20621"/>
        <dbReference type="ChEBI" id="CHEBI:15377"/>
        <dbReference type="ChEBI" id="CHEBI:15378"/>
        <dbReference type="ChEBI" id="CHEBI:29105"/>
        <dbReference type="ChEBI" id="CHEBI:30616"/>
        <dbReference type="ChEBI" id="CHEBI:43474"/>
        <dbReference type="ChEBI" id="CHEBI:456216"/>
        <dbReference type="EC" id="7.2.2.12"/>
    </reaction>
</comment>
<dbReference type="SUPFAM" id="SSF56784">
    <property type="entry name" value="HAD-like"/>
    <property type="match status" value="1"/>
</dbReference>
<dbReference type="GO" id="GO:0046872">
    <property type="term" value="F:metal ion binding"/>
    <property type="evidence" value="ECO:0007669"/>
    <property type="project" value="UniProtKB-KW"/>
</dbReference>
<evidence type="ECO:0000256" key="1">
    <source>
        <dbReference type="ARBA" id="ARBA00004370"/>
    </source>
</evidence>
<feature type="domain" description="P-type ATPase A" evidence="10">
    <location>
        <begin position="239"/>
        <end position="336"/>
    </location>
</feature>
<dbReference type="STRING" id="1391654.AKJ09_03226"/>
<dbReference type="Gene3D" id="3.40.50.1000">
    <property type="entry name" value="HAD superfamily/HAD-like"/>
    <property type="match status" value="1"/>
</dbReference>
<dbReference type="PANTHER" id="PTHR48085">
    <property type="entry name" value="CADMIUM/ZINC-TRANSPORTING ATPASE HMA2-RELATED"/>
    <property type="match status" value="1"/>
</dbReference>
<dbReference type="InterPro" id="IPR027256">
    <property type="entry name" value="P-typ_ATPase_IB"/>
</dbReference>
<evidence type="ECO:0000256" key="9">
    <source>
        <dbReference type="RuleBase" id="RU362081"/>
    </source>
</evidence>
<dbReference type="InterPro" id="IPR023299">
    <property type="entry name" value="ATPase_P-typ_cyto_dom_N"/>
</dbReference>
<dbReference type="SUPFAM" id="SSF81653">
    <property type="entry name" value="Calcium ATPase, transduction domain A"/>
    <property type="match status" value="1"/>
</dbReference>
<dbReference type="KEGG" id="llu:AKJ09_03226"/>
<evidence type="ECO:0000313" key="12">
    <source>
        <dbReference type="Proteomes" id="UP000064967"/>
    </source>
</evidence>
<dbReference type="PANTHER" id="PTHR48085:SF5">
    <property type="entry name" value="CADMIUM_ZINC-TRANSPORTING ATPASE HMA4-RELATED"/>
    <property type="match status" value="1"/>
</dbReference>
<dbReference type="Pfam" id="PF00702">
    <property type="entry name" value="Hydrolase"/>
    <property type="match status" value="1"/>
</dbReference>
<dbReference type="AlphaFoldDB" id="A0A0K1PSR9"/>
<dbReference type="InterPro" id="IPR036412">
    <property type="entry name" value="HAD-like_sf"/>
</dbReference>
<keyword evidence="9" id="KW-0479">Metal-binding</keyword>
<dbReference type="GO" id="GO:0016887">
    <property type="term" value="F:ATP hydrolysis activity"/>
    <property type="evidence" value="ECO:0007669"/>
    <property type="project" value="InterPro"/>
</dbReference>
<keyword evidence="9" id="KW-0067">ATP-binding</keyword>
<dbReference type="EMBL" id="CP012333">
    <property type="protein sequence ID" value="AKU96562.1"/>
    <property type="molecule type" value="Genomic_DNA"/>
</dbReference>
<keyword evidence="12" id="KW-1185">Reference proteome</keyword>
<dbReference type="Proteomes" id="UP000064967">
    <property type="component" value="Chromosome"/>
</dbReference>
<dbReference type="InterPro" id="IPR059000">
    <property type="entry name" value="ATPase_P-type_domA"/>
</dbReference>
<dbReference type="Pfam" id="PF00122">
    <property type="entry name" value="E1-E2_ATPase"/>
    <property type="match status" value="1"/>
</dbReference>
<dbReference type="SFLD" id="SFLDS00003">
    <property type="entry name" value="Haloacid_Dehalogenase"/>
    <property type="match status" value="1"/>
</dbReference>
<name>A0A0K1PSR9_9BACT</name>
<dbReference type="PRINTS" id="PR00119">
    <property type="entry name" value="CATATPASE"/>
</dbReference>
<dbReference type="InterPro" id="IPR044492">
    <property type="entry name" value="P_typ_ATPase_HD_dom"/>
</dbReference>
<dbReference type="SFLD" id="SFLDF00027">
    <property type="entry name" value="p-type_atpase"/>
    <property type="match status" value="1"/>
</dbReference>
<dbReference type="NCBIfam" id="TIGR01525">
    <property type="entry name" value="ATPase-IB_hvy"/>
    <property type="match status" value="1"/>
</dbReference>
<dbReference type="InterPro" id="IPR051014">
    <property type="entry name" value="Cation_Transport_ATPase_IB"/>
</dbReference>
<comment type="caution">
    <text evidence="9">Lacks conserved residue(s) required for the propagation of feature annotation.</text>
</comment>
<dbReference type="InterPro" id="IPR018303">
    <property type="entry name" value="ATPase_P-typ_P_site"/>
</dbReference>
<evidence type="ECO:0000256" key="7">
    <source>
        <dbReference type="ARBA" id="ARBA00039097"/>
    </source>
</evidence>
<dbReference type="Gene3D" id="2.70.150.10">
    <property type="entry name" value="Calcium-transporting ATPase, cytoplasmic transduction domain A"/>
    <property type="match status" value="1"/>
</dbReference>
<organism evidence="11 12">
    <name type="scientific">Labilithrix luteola</name>
    <dbReference type="NCBI Taxonomy" id="1391654"/>
    <lineage>
        <taxon>Bacteria</taxon>
        <taxon>Pseudomonadati</taxon>
        <taxon>Myxococcota</taxon>
        <taxon>Polyangia</taxon>
        <taxon>Polyangiales</taxon>
        <taxon>Labilitrichaceae</taxon>
        <taxon>Labilithrix</taxon>
    </lineage>
</organism>
<protein>
    <recommendedName>
        <fullName evidence="7">P-type Zn(2+) transporter</fullName>
        <ecNumber evidence="7">7.2.2.12</ecNumber>
    </recommendedName>
</protein>
<dbReference type="EC" id="7.2.2.12" evidence="7"/>
<proteinExistence type="inferred from homology"/>